<proteinExistence type="predicted"/>
<evidence type="ECO:0000313" key="1">
    <source>
        <dbReference type="EMBL" id="KAF6798093.1"/>
    </source>
</evidence>
<comment type="caution">
    <text evidence="1">The sequence shown here is derived from an EMBL/GenBank/DDBJ whole genome shotgun (WGS) entry which is preliminary data.</text>
</comment>
<protein>
    <submittedName>
        <fullName evidence="1">Uncharacterized protein</fullName>
    </submittedName>
</protein>
<organism evidence="1 2">
    <name type="scientific">Colletotrichum sojae</name>
    <dbReference type="NCBI Taxonomy" id="2175907"/>
    <lineage>
        <taxon>Eukaryota</taxon>
        <taxon>Fungi</taxon>
        <taxon>Dikarya</taxon>
        <taxon>Ascomycota</taxon>
        <taxon>Pezizomycotina</taxon>
        <taxon>Sordariomycetes</taxon>
        <taxon>Hypocreomycetidae</taxon>
        <taxon>Glomerellales</taxon>
        <taxon>Glomerellaceae</taxon>
        <taxon>Colletotrichum</taxon>
        <taxon>Colletotrichum orchidearum species complex</taxon>
    </lineage>
</organism>
<accession>A0A8H6IU02</accession>
<name>A0A8H6IU02_9PEZI</name>
<sequence>MTSSPKMEAIWARIPYEVYLLIVEAAVDDAYSQACRTRCTLYLDTTTPEESPLRKRVFVSTDDSEATFKKRFSLVKHIFHINHSARRAVHRRFVRLPRFDFSPSVLNIAATEGWVCPAVDAFTVENHSFPLEIFEDPDPEIQAIARNVRIVNIILFSAEHFGEALALLKALPRVEVATLYDHLRWLPPLRLPLRGRPGDLLLPREQSHADDGIERLCEPIWEMGIRFHMRQKYLLNETRNEDLEVISTPEGVRFKFLGPEMNFLE</sequence>
<dbReference type="Proteomes" id="UP000652219">
    <property type="component" value="Unassembled WGS sequence"/>
</dbReference>
<gene>
    <name evidence="1" type="ORF">CSOJ01_12838</name>
</gene>
<reference evidence="1 2" key="1">
    <citation type="journal article" date="2020" name="Phytopathology">
        <title>Genome Sequence Resources of Colletotrichum truncatum, C. plurivorum, C. musicola, and C. sojae: Four Species Pathogenic to Soybean (Glycine max).</title>
        <authorList>
            <person name="Rogerio F."/>
            <person name="Boufleur T.R."/>
            <person name="Ciampi-Guillardi M."/>
            <person name="Sukno S.A."/>
            <person name="Thon M.R."/>
            <person name="Massola Junior N.S."/>
            <person name="Baroncelli R."/>
        </authorList>
    </citation>
    <scope>NUCLEOTIDE SEQUENCE [LARGE SCALE GENOMIC DNA]</scope>
    <source>
        <strain evidence="1 2">LFN0009</strain>
    </source>
</reference>
<keyword evidence="2" id="KW-1185">Reference proteome</keyword>
<dbReference type="AlphaFoldDB" id="A0A8H6IU02"/>
<dbReference type="EMBL" id="WIGN01000345">
    <property type="protein sequence ID" value="KAF6798093.1"/>
    <property type="molecule type" value="Genomic_DNA"/>
</dbReference>
<evidence type="ECO:0000313" key="2">
    <source>
        <dbReference type="Proteomes" id="UP000652219"/>
    </source>
</evidence>